<name>A0A3M7SLC7_BRAPC</name>
<protein>
    <submittedName>
        <fullName evidence="1">Uncharacterized protein</fullName>
    </submittedName>
</protein>
<dbReference type="AlphaFoldDB" id="A0A3M7SLC7"/>
<dbReference type="Proteomes" id="UP000276133">
    <property type="component" value="Unassembled WGS sequence"/>
</dbReference>
<evidence type="ECO:0000313" key="1">
    <source>
        <dbReference type="EMBL" id="RNA36505.1"/>
    </source>
</evidence>
<evidence type="ECO:0000313" key="2">
    <source>
        <dbReference type="Proteomes" id="UP000276133"/>
    </source>
</evidence>
<proteinExistence type="predicted"/>
<sequence length="62" mass="7505">MITEFLVNKILFLMGKNRYCFFNFFFKNILNDKIYLKHNFIRVSESHNPSPGFKILNTEEEL</sequence>
<gene>
    <name evidence="1" type="ORF">BpHYR1_010460</name>
</gene>
<accession>A0A3M7SLC7</accession>
<organism evidence="1 2">
    <name type="scientific">Brachionus plicatilis</name>
    <name type="common">Marine rotifer</name>
    <name type="synonym">Brachionus muelleri</name>
    <dbReference type="NCBI Taxonomy" id="10195"/>
    <lineage>
        <taxon>Eukaryota</taxon>
        <taxon>Metazoa</taxon>
        <taxon>Spiralia</taxon>
        <taxon>Gnathifera</taxon>
        <taxon>Rotifera</taxon>
        <taxon>Eurotatoria</taxon>
        <taxon>Monogononta</taxon>
        <taxon>Pseudotrocha</taxon>
        <taxon>Ploima</taxon>
        <taxon>Brachionidae</taxon>
        <taxon>Brachionus</taxon>
    </lineage>
</organism>
<reference evidence="1 2" key="1">
    <citation type="journal article" date="2018" name="Sci. Rep.">
        <title>Genomic signatures of local adaptation to the degree of environmental predictability in rotifers.</title>
        <authorList>
            <person name="Franch-Gras L."/>
            <person name="Hahn C."/>
            <person name="Garcia-Roger E.M."/>
            <person name="Carmona M.J."/>
            <person name="Serra M."/>
            <person name="Gomez A."/>
        </authorList>
    </citation>
    <scope>NUCLEOTIDE SEQUENCE [LARGE SCALE GENOMIC DNA]</scope>
    <source>
        <strain evidence="1">HYR1</strain>
    </source>
</reference>
<comment type="caution">
    <text evidence="1">The sequence shown here is derived from an EMBL/GenBank/DDBJ whole genome shotgun (WGS) entry which is preliminary data.</text>
</comment>
<keyword evidence="2" id="KW-1185">Reference proteome</keyword>
<dbReference type="EMBL" id="REGN01001176">
    <property type="protein sequence ID" value="RNA36505.1"/>
    <property type="molecule type" value="Genomic_DNA"/>
</dbReference>